<accession>A0A974WFT4</accession>
<keyword evidence="1" id="KW-0808">Transferase</keyword>
<sequence>MSDFSLMIGEFDIKEKYNRFFSEATVYSYLGHLDKKQLDDVLIHLEKSLSDSLPSKIAIKKIYNILVESLQNIFGYLEGNNENGNFLDAFVFVNKSDSCYHIATGNFMMRKDVRSIKSRIEIVNSLDRDELKDLYRGVLDIGGESQGGGAGLGFIDMAKRSSGELASEFIDVDDEHVFFILELDVKI</sequence>
<dbReference type="GO" id="GO:0016301">
    <property type="term" value="F:kinase activity"/>
    <property type="evidence" value="ECO:0007669"/>
    <property type="project" value="UniProtKB-KW"/>
</dbReference>
<dbReference type="AlphaFoldDB" id="A0A974WFT4"/>
<dbReference type="KEGG" id="fuv:JR347_14230"/>
<evidence type="ECO:0000313" key="2">
    <source>
        <dbReference type="Proteomes" id="UP000662783"/>
    </source>
</evidence>
<keyword evidence="1" id="KW-0418">Kinase</keyword>
<name>A0A974WFT4_9BACT</name>
<dbReference type="InterPro" id="IPR046239">
    <property type="entry name" value="DUF6272"/>
</dbReference>
<protein>
    <submittedName>
        <fullName evidence="1">SiaB family protein kinase</fullName>
    </submittedName>
</protein>
<dbReference type="NCBIfam" id="NF038262">
    <property type="entry name" value="SiaB_fam_kinase"/>
    <property type="match status" value="1"/>
</dbReference>
<gene>
    <name evidence="1" type="ORF">JR347_14230</name>
</gene>
<dbReference type="EMBL" id="CP070608">
    <property type="protein sequence ID" value="QSE96743.1"/>
    <property type="molecule type" value="Genomic_DNA"/>
</dbReference>
<organism evidence="1 2">
    <name type="scientific">Fulvivirga lutea</name>
    <dbReference type="NCBI Taxonomy" id="2810512"/>
    <lineage>
        <taxon>Bacteria</taxon>
        <taxon>Pseudomonadati</taxon>
        <taxon>Bacteroidota</taxon>
        <taxon>Cytophagia</taxon>
        <taxon>Cytophagales</taxon>
        <taxon>Fulvivirgaceae</taxon>
        <taxon>Fulvivirga</taxon>
    </lineage>
</organism>
<evidence type="ECO:0000313" key="1">
    <source>
        <dbReference type="EMBL" id="QSE96743.1"/>
    </source>
</evidence>
<reference evidence="1" key="1">
    <citation type="submission" date="2021-02" db="EMBL/GenBank/DDBJ databases">
        <title>Fulvivirga sp. S481 isolated from sea water.</title>
        <authorList>
            <person name="Bae S.S."/>
            <person name="Baek K."/>
        </authorList>
    </citation>
    <scope>NUCLEOTIDE SEQUENCE</scope>
    <source>
        <strain evidence="1">S481</strain>
    </source>
</reference>
<dbReference type="RefSeq" id="WP_205721257.1">
    <property type="nucleotide sequence ID" value="NZ_CP070608.1"/>
</dbReference>
<dbReference type="Pfam" id="PF19788">
    <property type="entry name" value="DUF6272"/>
    <property type="match status" value="1"/>
</dbReference>
<proteinExistence type="predicted"/>
<dbReference type="Proteomes" id="UP000662783">
    <property type="component" value="Chromosome"/>
</dbReference>
<keyword evidence="2" id="KW-1185">Reference proteome</keyword>